<evidence type="ECO:0000256" key="1">
    <source>
        <dbReference type="ARBA" id="ARBA00001946"/>
    </source>
</evidence>
<evidence type="ECO:0000256" key="6">
    <source>
        <dbReference type="ARBA" id="ARBA00008391"/>
    </source>
</evidence>
<keyword evidence="8 16" id="KW-0328">Glycosyltransferase</keyword>
<dbReference type="InterPro" id="IPR005904">
    <property type="entry name" value="Hxn_phspho_trans"/>
</dbReference>
<dbReference type="CDD" id="cd06223">
    <property type="entry name" value="PRTases_typeI"/>
    <property type="match status" value="1"/>
</dbReference>
<dbReference type="STRING" id="626523.GCWU000342_01854"/>
<dbReference type="Proteomes" id="UP000003494">
    <property type="component" value="Unassembled WGS sequence"/>
</dbReference>
<dbReference type="InterPro" id="IPR000836">
    <property type="entry name" value="PRTase_dom"/>
</dbReference>
<evidence type="ECO:0000256" key="4">
    <source>
        <dbReference type="ARBA" id="ARBA00004669"/>
    </source>
</evidence>
<evidence type="ECO:0000256" key="13">
    <source>
        <dbReference type="ARBA" id="ARBA00022842"/>
    </source>
</evidence>
<dbReference type="GO" id="GO:0006178">
    <property type="term" value="P:guanine salvage"/>
    <property type="evidence" value="ECO:0007669"/>
    <property type="project" value="TreeGrafter"/>
</dbReference>
<comment type="pathway">
    <text evidence="4 16">Purine metabolism; IMP biosynthesis via salvage pathway; IMP from hypoxanthine: step 1/1.</text>
</comment>
<evidence type="ECO:0000256" key="3">
    <source>
        <dbReference type="ARBA" id="ARBA00004496"/>
    </source>
</evidence>
<name>C4GD10_9FIRM</name>
<evidence type="ECO:0000256" key="11">
    <source>
        <dbReference type="ARBA" id="ARBA00022726"/>
    </source>
</evidence>
<evidence type="ECO:0000256" key="16">
    <source>
        <dbReference type="RuleBase" id="RU364099"/>
    </source>
</evidence>
<dbReference type="GO" id="GO:0032263">
    <property type="term" value="P:GMP salvage"/>
    <property type="evidence" value="ECO:0007669"/>
    <property type="project" value="TreeGrafter"/>
</dbReference>
<evidence type="ECO:0000256" key="8">
    <source>
        <dbReference type="ARBA" id="ARBA00022676"/>
    </source>
</evidence>
<comment type="function">
    <text evidence="2">Purine salvage pathway enzyme that catalyzes the transfer of the ribosyl-5-phosphate group from 5-phospho-alpha-D-ribose 1-diphosphate (PRPP) to the N9 position of the 6-oxopurines hypoxanthine and guanine to form the corresponding ribonucleotides IMP (inosine 5'-monophosphate) and GMP (guanosine 5'-monophosphate), with the release of PPi.</text>
</comment>
<reference evidence="18" key="1">
    <citation type="submission" date="2009-04" db="EMBL/GenBank/DDBJ databases">
        <authorList>
            <person name="Weinstock G."/>
            <person name="Sodergren E."/>
            <person name="Clifton S."/>
            <person name="Fulton L."/>
            <person name="Fulton B."/>
            <person name="Courtney L."/>
            <person name="Fronick C."/>
            <person name="Harrison M."/>
            <person name="Strong C."/>
            <person name="Farmer C."/>
            <person name="Delahaunty K."/>
            <person name="Markovic C."/>
            <person name="Hall O."/>
            <person name="Minx P."/>
            <person name="Tomlinson C."/>
            <person name="Mitreva M."/>
            <person name="Nelson J."/>
            <person name="Hou S."/>
            <person name="Wollam A."/>
            <person name="Pepin K.H."/>
            <person name="Johnson M."/>
            <person name="Bhonagiri V."/>
            <person name="Nash W.E."/>
            <person name="Warren W."/>
            <person name="Chinwalla A."/>
            <person name="Mardis E.R."/>
            <person name="Wilson R.K."/>
        </authorList>
    </citation>
    <scope>NUCLEOTIDE SEQUENCE [LARGE SCALE GENOMIC DNA]</scope>
    <source>
        <strain evidence="18">DSM 14600</strain>
    </source>
</reference>
<keyword evidence="19" id="KW-1185">Reference proteome</keyword>
<comment type="cofactor">
    <cofactor evidence="1 16">
        <name>Mg(2+)</name>
        <dbReference type="ChEBI" id="CHEBI:18420"/>
    </cofactor>
</comment>
<dbReference type="GO" id="GO:0046100">
    <property type="term" value="P:hypoxanthine metabolic process"/>
    <property type="evidence" value="ECO:0007669"/>
    <property type="project" value="TreeGrafter"/>
</dbReference>
<dbReference type="Pfam" id="PF00156">
    <property type="entry name" value="Pribosyltran"/>
    <property type="match status" value="1"/>
</dbReference>
<keyword evidence="7 16" id="KW-0963">Cytoplasm</keyword>
<sequence length="175" mass="19573">MSEKIRVMLSEDELDARIRELGAQISKDFQGREIFLVCILKGASFFACELAKRIRVPVTMDFMSTSSYGAGTVSSGNVVIKKGLDLDPSGQNVLIVEDIIDSGNTFQFLLNWFRDKGAKSVHTCCLLDKPDRREVPVEVDYTGFSIPDEFVVGYGLDYDQKYRNLPYIGVVELNG</sequence>
<dbReference type="FunFam" id="3.40.50.2020:FF:000006">
    <property type="entry name" value="Hypoxanthine phosphoribosyltransferase"/>
    <property type="match status" value="1"/>
</dbReference>
<keyword evidence="10 16" id="KW-0479">Metal-binding</keyword>
<organism evidence="18 19">
    <name type="scientific">Shuttleworthella satelles DSM 14600</name>
    <dbReference type="NCBI Taxonomy" id="626523"/>
    <lineage>
        <taxon>Bacteria</taxon>
        <taxon>Bacillati</taxon>
        <taxon>Bacillota</taxon>
        <taxon>Clostridia</taxon>
        <taxon>Lachnospirales</taxon>
        <taxon>Lachnospiraceae</taxon>
        <taxon>Shuttleworthella</taxon>
    </lineage>
</organism>
<dbReference type="HOGENOM" id="CLU_073615_0_0_9"/>
<feature type="domain" description="Phosphoribosyltransferase" evidence="17">
    <location>
        <begin position="12"/>
        <end position="158"/>
    </location>
</feature>
<dbReference type="GO" id="GO:0032264">
    <property type="term" value="P:IMP salvage"/>
    <property type="evidence" value="ECO:0007669"/>
    <property type="project" value="UniProtKB-UniPathway"/>
</dbReference>
<dbReference type="Gene3D" id="3.40.50.2020">
    <property type="match status" value="1"/>
</dbReference>
<protein>
    <recommendedName>
        <fullName evidence="16">Hypoxanthine phosphoribosyltransferase</fullName>
        <ecNumber evidence="16">2.4.2.8</ecNumber>
    </recommendedName>
</protein>
<dbReference type="AlphaFoldDB" id="C4GD10"/>
<dbReference type="EC" id="2.4.2.8" evidence="16"/>
<dbReference type="UniPathway" id="UPA00591">
    <property type="reaction ID" value="UER00648"/>
</dbReference>
<dbReference type="GO" id="GO:0005829">
    <property type="term" value="C:cytosol"/>
    <property type="evidence" value="ECO:0007669"/>
    <property type="project" value="TreeGrafter"/>
</dbReference>
<evidence type="ECO:0000256" key="9">
    <source>
        <dbReference type="ARBA" id="ARBA00022679"/>
    </source>
</evidence>
<keyword evidence="11 16" id="KW-0660">Purine salvage</keyword>
<comment type="similarity">
    <text evidence="6 16">Belongs to the purine/pyrimidine phosphoribosyltransferase family.</text>
</comment>
<evidence type="ECO:0000256" key="14">
    <source>
        <dbReference type="ARBA" id="ARBA00048811"/>
    </source>
</evidence>
<comment type="subcellular location">
    <subcellularLocation>
        <location evidence="3 16">Cytoplasm</location>
    </subcellularLocation>
</comment>
<dbReference type="eggNOG" id="COG0634">
    <property type="taxonomic scope" value="Bacteria"/>
</dbReference>
<dbReference type="RefSeq" id="WP_006906850.1">
    <property type="nucleotide sequence ID" value="NZ_GG665867.1"/>
</dbReference>
<dbReference type="EMBL" id="ACIP02000004">
    <property type="protein sequence ID" value="EEP27860.1"/>
    <property type="molecule type" value="Genomic_DNA"/>
</dbReference>
<evidence type="ECO:0000256" key="2">
    <source>
        <dbReference type="ARBA" id="ARBA00002049"/>
    </source>
</evidence>
<gene>
    <name evidence="18" type="primary">hpt</name>
    <name evidence="18" type="ORF">GCWU000342_01854</name>
</gene>
<evidence type="ECO:0000256" key="5">
    <source>
        <dbReference type="ARBA" id="ARBA00004676"/>
    </source>
</evidence>
<dbReference type="GO" id="GO:0052657">
    <property type="term" value="F:guanine phosphoribosyltransferase activity"/>
    <property type="evidence" value="ECO:0007669"/>
    <property type="project" value="UniProtKB-ARBA"/>
</dbReference>
<keyword evidence="12 16" id="KW-0547">Nucleotide-binding</keyword>
<evidence type="ECO:0000256" key="10">
    <source>
        <dbReference type="ARBA" id="ARBA00022723"/>
    </source>
</evidence>
<dbReference type="InterPro" id="IPR029057">
    <property type="entry name" value="PRTase-like"/>
</dbReference>
<dbReference type="GO" id="GO:0000166">
    <property type="term" value="F:nucleotide binding"/>
    <property type="evidence" value="ECO:0007669"/>
    <property type="project" value="UniProtKB-KW"/>
</dbReference>
<comment type="catalytic activity">
    <reaction evidence="14">
        <text>GMP + diphosphate = guanine + 5-phospho-alpha-D-ribose 1-diphosphate</text>
        <dbReference type="Rhea" id="RHEA:25424"/>
        <dbReference type="ChEBI" id="CHEBI:16235"/>
        <dbReference type="ChEBI" id="CHEBI:33019"/>
        <dbReference type="ChEBI" id="CHEBI:58017"/>
        <dbReference type="ChEBI" id="CHEBI:58115"/>
        <dbReference type="EC" id="2.4.2.8"/>
    </reaction>
    <physiologicalReaction direction="right-to-left" evidence="14">
        <dbReference type="Rhea" id="RHEA:25426"/>
    </physiologicalReaction>
</comment>
<evidence type="ECO:0000313" key="19">
    <source>
        <dbReference type="Proteomes" id="UP000003494"/>
    </source>
</evidence>
<dbReference type="PANTHER" id="PTHR43340">
    <property type="entry name" value="HYPOXANTHINE-GUANINE PHOSPHORIBOSYLTRANSFERASE"/>
    <property type="match status" value="1"/>
</dbReference>
<dbReference type="NCBIfam" id="TIGR01203">
    <property type="entry name" value="HGPRTase"/>
    <property type="match status" value="1"/>
</dbReference>
<dbReference type="GO" id="GO:0004422">
    <property type="term" value="F:hypoxanthine phosphoribosyltransferase activity"/>
    <property type="evidence" value="ECO:0007669"/>
    <property type="project" value="InterPro"/>
</dbReference>
<comment type="catalytic activity">
    <reaction evidence="15">
        <text>IMP + diphosphate = hypoxanthine + 5-phospho-alpha-D-ribose 1-diphosphate</text>
        <dbReference type="Rhea" id="RHEA:17973"/>
        <dbReference type="ChEBI" id="CHEBI:17368"/>
        <dbReference type="ChEBI" id="CHEBI:33019"/>
        <dbReference type="ChEBI" id="CHEBI:58017"/>
        <dbReference type="ChEBI" id="CHEBI:58053"/>
        <dbReference type="EC" id="2.4.2.8"/>
    </reaction>
    <physiologicalReaction direction="right-to-left" evidence="15">
        <dbReference type="Rhea" id="RHEA:17975"/>
    </physiologicalReaction>
</comment>
<evidence type="ECO:0000256" key="12">
    <source>
        <dbReference type="ARBA" id="ARBA00022741"/>
    </source>
</evidence>
<dbReference type="SUPFAM" id="SSF53271">
    <property type="entry name" value="PRTase-like"/>
    <property type="match status" value="1"/>
</dbReference>
<comment type="caution">
    <text evidence="18">The sequence shown here is derived from an EMBL/GenBank/DDBJ whole genome shotgun (WGS) entry which is preliminary data.</text>
</comment>
<dbReference type="GO" id="GO:0006166">
    <property type="term" value="P:purine ribonucleoside salvage"/>
    <property type="evidence" value="ECO:0007669"/>
    <property type="project" value="UniProtKB-KW"/>
</dbReference>
<dbReference type="InterPro" id="IPR050408">
    <property type="entry name" value="HGPRT"/>
</dbReference>
<evidence type="ECO:0000313" key="18">
    <source>
        <dbReference type="EMBL" id="EEP27860.1"/>
    </source>
</evidence>
<evidence type="ECO:0000256" key="15">
    <source>
        <dbReference type="ARBA" id="ARBA00049402"/>
    </source>
</evidence>
<dbReference type="GO" id="GO:0000287">
    <property type="term" value="F:magnesium ion binding"/>
    <property type="evidence" value="ECO:0007669"/>
    <property type="project" value="TreeGrafter"/>
</dbReference>
<accession>C4GD10</accession>
<evidence type="ECO:0000259" key="17">
    <source>
        <dbReference type="Pfam" id="PF00156"/>
    </source>
</evidence>
<dbReference type="PANTHER" id="PTHR43340:SF1">
    <property type="entry name" value="HYPOXANTHINE PHOSPHORIBOSYLTRANSFERASE"/>
    <property type="match status" value="1"/>
</dbReference>
<keyword evidence="13 16" id="KW-0460">Magnesium</keyword>
<evidence type="ECO:0000256" key="7">
    <source>
        <dbReference type="ARBA" id="ARBA00022490"/>
    </source>
</evidence>
<proteinExistence type="inferred from homology"/>
<keyword evidence="9 16" id="KW-0808">Transferase</keyword>
<comment type="pathway">
    <text evidence="5">Purine metabolism; GMP biosynthesis via salvage pathway; GMP from guanine: step 1/1.</text>
</comment>